<dbReference type="Pfam" id="PF14945">
    <property type="entry name" value="LLC1"/>
    <property type="match status" value="1"/>
</dbReference>
<evidence type="ECO:0000313" key="2">
    <source>
        <dbReference type="Proteomes" id="UP000318582"/>
    </source>
</evidence>
<dbReference type="OrthoDB" id="426070at2759"/>
<organism evidence="1 2">
    <name type="scientific">Powellomyces hirtus</name>
    <dbReference type="NCBI Taxonomy" id="109895"/>
    <lineage>
        <taxon>Eukaryota</taxon>
        <taxon>Fungi</taxon>
        <taxon>Fungi incertae sedis</taxon>
        <taxon>Chytridiomycota</taxon>
        <taxon>Chytridiomycota incertae sedis</taxon>
        <taxon>Chytridiomycetes</taxon>
        <taxon>Spizellomycetales</taxon>
        <taxon>Powellomycetaceae</taxon>
        <taxon>Powellomyces</taxon>
    </lineage>
</organism>
<dbReference type="PANTHER" id="PTHR31909:SF3">
    <property type="entry name" value="SIMILAR TO PROTEIN C20ORF85 HOMOLOG"/>
    <property type="match status" value="1"/>
</dbReference>
<dbReference type="InterPro" id="IPR020339">
    <property type="entry name" value="C20orf85-like"/>
</dbReference>
<evidence type="ECO:0000313" key="1">
    <source>
        <dbReference type="EMBL" id="TPX61046.1"/>
    </source>
</evidence>
<dbReference type="Proteomes" id="UP000318582">
    <property type="component" value="Unassembled WGS sequence"/>
</dbReference>
<dbReference type="PANTHER" id="PTHR31909">
    <property type="entry name" value="CHROMOSOME 20 ORF85 FAMILY MEMBER"/>
    <property type="match status" value="1"/>
</dbReference>
<protein>
    <submittedName>
        <fullName evidence="1">Uncharacterized protein</fullName>
    </submittedName>
</protein>
<proteinExistence type="predicted"/>
<comment type="caution">
    <text evidence="1">The sequence shown here is derived from an EMBL/GenBank/DDBJ whole genome shotgun (WGS) entry which is preliminary data.</text>
</comment>
<dbReference type="EMBL" id="QEAQ01000010">
    <property type="protein sequence ID" value="TPX61046.1"/>
    <property type="molecule type" value="Genomic_DNA"/>
</dbReference>
<sequence length="205" mass="23340">MTEAARAAAPRVKNQVHDAAIWRQTISYELSTAKDWEQNWGFMRGLYEHPKVSNSGKEYVKLPPLRSTVPRAFISGLPSKLPQGLTADPNSHTADLLSIHDVPRITRSLYPKQKYTFPATTQQEIGWDWEQDTSEQTKITTTPSVERMGTLHDDKKSCVDDMQRRFVADANPNPVQYRTLEKFGREARGQGDVLKWWGGTRESLP</sequence>
<gene>
    <name evidence="1" type="ORF">PhCBS80983_g01355</name>
</gene>
<name>A0A507EB93_9FUNG</name>
<accession>A0A507EB93</accession>
<keyword evidence="2" id="KW-1185">Reference proteome</keyword>
<reference evidence="1 2" key="1">
    <citation type="journal article" date="2019" name="Sci. Rep.">
        <title>Comparative genomics of chytrid fungi reveal insights into the obligate biotrophic and pathogenic lifestyle of Synchytrium endobioticum.</title>
        <authorList>
            <person name="van de Vossenberg B.T.L.H."/>
            <person name="Warris S."/>
            <person name="Nguyen H.D.T."/>
            <person name="van Gent-Pelzer M.P.E."/>
            <person name="Joly D.L."/>
            <person name="van de Geest H.C."/>
            <person name="Bonants P.J.M."/>
            <person name="Smith D.S."/>
            <person name="Levesque C.A."/>
            <person name="van der Lee T.A.J."/>
        </authorList>
    </citation>
    <scope>NUCLEOTIDE SEQUENCE [LARGE SCALE GENOMIC DNA]</scope>
    <source>
        <strain evidence="1 2">CBS 809.83</strain>
    </source>
</reference>
<dbReference type="AlphaFoldDB" id="A0A507EB93"/>